<dbReference type="PANTHER" id="PTHR37844">
    <property type="entry name" value="SER/THR PROTEIN PHOSPHATASE SUPERFAMILY (AFU_ORTHOLOGUE AFUA_1G14840)"/>
    <property type="match status" value="1"/>
</dbReference>
<dbReference type="AlphaFoldDB" id="A0A414WTZ4"/>
<accession>A0A414WTZ4</accession>
<dbReference type="Gene3D" id="3.60.21.10">
    <property type="match status" value="1"/>
</dbReference>
<dbReference type="InterPro" id="IPR029052">
    <property type="entry name" value="Metallo-depent_PP-like"/>
</dbReference>
<feature type="domain" description="Calcineurin-like phosphoesterase" evidence="1">
    <location>
        <begin position="1"/>
        <end position="218"/>
    </location>
</feature>
<gene>
    <name evidence="2" type="ORF">DW204_12230</name>
</gene>
<dbReference type="RefSeq" id="WP_118244319.1">
    <property type="nucleotide sequence ID" value="NZ_QRJS01000036.1"/>
</dbReference>
<dbReference type="SUPFAM" id="SSF56300">
    <property type="entry name" value="Metallo-dependent phosphatases"/>
    <property type="match status" value="1"/>
</dbReference>
<reference evidence="2 3" key="1">
    <citation type="submission" date="2018-08" db="EMBL/GenBank/DDBJ databases">
        <title>A genome reference for cultivated species of the human gut microbiota.</title>
        <authorList>
            <person name="Zou Y."/>
            <person name="Xue W."/>
            <person name="Luo G."/>
        </authorList>
    </citation>
    <scope>NUCLEOTIDE SEQUENCE [LARGE SCALE GENOMIC DNA]</scope>
    <source>
        <strain evidence="2 3">AM17-44</strain>
    </source>
</reference>
<dbReference type="EMBL" id="QRJS01000036">
    <property type="protein sequence ID" value="RHH41549.1"/>
    <property type="molecule type" value="Genomic_DNA"/>
</dbReference>
<comment type="caution">
    <text evidence="2">The sequence shown here is derived from an EMBL/GenBank/DDBJ whole genome shotgun (WGS) entry which is preliminary data.</text>
</comment>
<evidence type="ECO:0000313" key="3">
    <source>
        <dbReference type="Proteomes" id="UP000284998"/>
    </source>
</evidence>
<proteinExistence type="predicted"/>
<dbReference type="Proteomes" id="UP000284998">
    <property type="component" value="Unassembled WGS sequence"/>
</dbReference>
<dbReference type="GO" id="GO:0016787">
    <property type="term" value="F:hydrolase activity"/>
    <property type="evidence" value="ECO:0007669"/>
    <property type="project" value="InterPro"/>
</dbReference>
<sequence>MRIQYMSDLHLEFSENSMFLKQNEIPVTGEVLVLAGDIFYLKDKIAPRAKFWKWASENYRQVLIVPGNHEYYNYSDVMERGLQWKWMLRKNVGYYQNQVVSIDDTDFVLSTLWSRINPSDEYFVWKGMNDFRQIKYNGKLLQTEEYNEMHEVCISFIRKSIMESKARHIIVVTHHLPTLQVVAPYHKGSVLNSAFASEYGNLICDNRIDAWIYGHSHTNIDSKIGGTKLLSNQMGYIFQNEHLENGFDSGKYIEIG</sequence>
<evidence type="ECO:0000313" key="2">
    <source>
        <dbReference type="EMBL" id="RHH41549.1"/>
    </source>
</evidence>
<evidence type="ECO:0000259" key="1">
    <source>
        <dbReference type="Pfam" id="PF00149"/>
    </source>
</evidence>
<dbReference type="InterPro" id="IPR004843">
    <property type="entry name" value="Calcineurin-like_PHP"/>
</dbReference>
<dbReference type="PANTHER" id="PTHR37844:SF1">
    <property type="entry name" value="CALCINEURIN-LIKE PHOSPHOESTERASE DOMAIN-CONTAINING PROTEIN"/>
    <property type="match status" value="1"/>
</dbReference>
<protein>
    <submittedName>
        <fullName evidence="2">Metallophosphatase</fullName>
    </submittedName>
</protein>
<name>A0A414WTZ4_9BACT</name>
<organism evidence="2 3">
    <name type="scientific">Phocaeicola plebeius</name>
    <dbReference type="NCBI Taxonomy" id="310297"/>
    <lineage>
        <taxon>Bacteria</taxon>
        <taxon>Pseudomonadati</taxon>
        <taxon>Bacteroidota</taxon>
        <taxon>Bacteroidia</taxon>
        <taxon>Bacteroidales</taxon>
        <taxon>Bacteroidaceae</taxon>
        <taxon>Phocaeicola</taxon>
    </lineage>
</organism>
<dbReference type="Pfam" id="PF00149">
    <property type="entry name" value="Metallophos"/>
    <property type="match status" value="1"/>
</dbReference>